<dbReference type="NCBIfam" id="TIGR01596">
    <property type="entry name" value="cas3_HD"/>
    <property type="match status" value="1"/>
</dbReference>
<dbReference type="SUPFAM" id="SSF52540">
    <property type="entry name" value="P-loop containing nucleoside triphosphate hydrolases"/>
    <property type="match status" value="1"/>
</dbReference>
<evidence type="ECO:0000256" key="6">
    <source>
        <dbReference type="ARBA" id="ARBA00022801"/>
    </source>
</evidence>
<evidence type="ECO:0000256" key="1">
    <source>
        <dbReference type="ARBA" id="ARBA00006847"/>
    </source>
</evidence>
<dbReference type="InterPro" id="IPR038257">
    <property type="entry name" value="CRISPR-assoc_Cas3_HD_sf"/>
</dbReference>
<evidence type="ECO:0000256" key="3">
    <source>
        <dbReference type="ARBA" id="ARBA00022722"/>
    </source>
</evidence>
<keyword evidence="3" id="KW-0540">Nuclease</keyword>
<keyword evidence="7" id="KW-0347">Helicase</keyword>
<evidence type="ECO:0000259" key="10">
    <source>
        <dbReference type="PROSITE" id="PS51643"/>
    </source>
</evidence>
<dbReference type="CDD" id="cd17930">
    <property type="entry name" value="DEXHc_cas3"/>
    <property type="match status" value="1"/>
</dbReference>
<evidence type="ECO:0000256" key="7">
    <source>
        <dbReference type="ARBA" id="ARBA00022806"/>
    </source>
</evidence>
<gene>
    <name evidence="11" type="ORF">SQ03_11080</name>
</gene>
<evidence type="ECO:0000256" key="8">
    <source>
        <dbReference type="ARBA" id="ARBA00022840"/>
    </source>
</evidence>
<sequence length="892" mass="93435">MDREDKAFRHFWGKARPEAGAAHAFHPAWAHGLDVAAAGRALLRARPRAARALAAGLGLDGPAFEALWLHLLALHDIGKFSPLFQAKVPALAPVPPLPGERDPGHPAAGLLLVGGVLVGGLPLDRAAPSGLMRGWRGPARHRLLQPIFGHHGRPVALPDSWQPEDWRALFPGEAAGAALDYWEAVEALLPAPEVPAPAEDAAARASWPLAGLTALADWIGSNQAWFPYAAPEADLPAYWAEACARAEAALREAGLVPGAPGPRLSFAGLTGLSLPPTAIQDWAGAVALPDGPLLILIEDVTGGGKTEAALMLAHRLLAAGRADGLYLALPTTATANAMVDRLLPLAARLYADGARPSLALAHGRAALHPRFRAAAQGFSPAGPARGEEADSGAVAPAWLARESRRALLADLGVGTLDQAVLAVLPNRYGTVRLAGLAGKVLIVDEAHAYDAYVSAELARLVAFHAAGGGTTLVLSATLPAAAKAELVTNWRRGAGAAAAALDRSDYPLATLLAPGQAPVEAPLAARADLCRTLAVARVPDAAAALARIRIAAEAGACIAWIRNSVGDALDGAAALRAAGLDPDLFHARFAVADRLAVEDRVRARFGKASTPDMRRGRVLVATQVAESSLDLDFDLVVTDLAPIDSVLQRAGRLWRHAGRDRPIPGPELVVVSPDPAGAVGADWASAAFPRAAFVYRDHAILWRTARELAARPAFRVPQDVRPAIEAVFSADETDLPAPLLPIHFAAVGRAGAERAAARGALLAFAEGYRPDGQPWPDEGTVPTRLAEESRLLRLARVEDGRLAPWAEAADRPLAWALSEVSVTVRRLRGHLAPAPSWHAAVAAARTGWSRFEDDVILLPLEPQAGGTWRGTLVAEDGGTLTLTYGPRLGLVL</sequence>
<proteinExistence type="inferred from homology"/>
<dbReference type="InterPro" id="IPR006474">
    <property type="entry name" value="Helicase_Cas3_CRISPR-ass_core"/>
</dbReference>
<dbReference type="SMART" id="SM00490">
    <property type="entry name" value="HELICc"/>
    <property type="match status" value="1"/>
</dbReference>
<feature type="domain" description="HD Cas3-type" evidence="10">
    <location>
        <begin position="21"/>
        <end position="219"/>
    </location>
</feature>
<keyword evidence="5" id="KW-0547">Nucleotide-binding</keyword>
<dbReference type="PANTHER" id="PTHR47963">
    <property type="entry name" value="DEAD-BOX ATP-DEPENDENT RNA HELICASE 47, MITOCHONDRIAL"/>
    <property type="match status" value="1"/>
</dbReference>
<dbReference type="CDD" id="cd09641">
    <property type="entry name" value="Cas3''_I"/>
    <property type="match status" value="1"/>
</dbReference>
<dbReference type="PROSITE" id="PS51643">
    <property type="entry name" value="HD_CAS3"/>
    <property type="match status" value="1"/>
</dbReference>
<dbReference type="Gene3D" id="3.40.50.300">
    <property type="entry name" value="P-loop containing nucleotide triphosphate hydrolases"/>
    <property type="match status" value="2"/>
</dbReference>
<dbReference type="PANTHER" id="PTHR47963:SF9">
    <property type="entry name" value="CRISPR-ASSOCIATED ENDONUCLEASE_HELICASE CAS3"/>
    <property type="match status" value="1"/>
</dbReference>
<dbReference type="RefSeq" id="WP_048433773.1">
    <property type="nucleotide sequence ID" value="NZ_JXOD01000089.1"/>
</dbReference>
<evidence type="ECO:0000256" key="2">
    <source>
        <dbReference type="ARBA" id="ARBA00009046"/>
    </source>
</evidence>
<dbReference type="Gene3D" id="1.10.3210.30">
    <property type="match status" value="1"/>
</dbReference>
<accession>A0ABR5H3B1</accession>
<dbReference type="InterPro" id="IPR001650">
    <property type="entry name" value="Helicase_C-like"/>
</dbReference>
<name>A0ABR5H3B1_9HYPH</name>
<dbReference type="InterPro" id="IPR050547">
    <property type="entry name" value="DEAD_box_RNA_helicases"/>
</dbReference>
<keyword evidence="6" id="KW-0378">Hydrolase</keyword>
<keyword evidence="9" id="KW-0051">Antiviral defense</keyword>
<evidence type="ECO:0000313" key="11">
    <source>
        <dbReference type="EMBL" id="KMO17996.1"/>
    </source>
</evidence>
<keyword evidence="4" id="KW-0479">Metal-binding</keyword>
<dbReference type="Proteomes" id="UP000035947">
    <property type="component" value="Unassembled WGS sequence"/>
</dbReference>
<comment type="similarity">
    <text evidence="2">In the central section; belongs to the CRISPR-associated helicase Cas3 family.</text>
</comment>
<comment type="similarity">
    <text evidence="1">In the N-terminal section; belongs to the CRISPR-associated nuclease Cas3-HD family.</text>
</comment>
<dbReference type="NCBIfam" id="TIGR01587">
    <property type="entry name" value="cas3_core"/>
    <property type="match status" value="1"/>
</dbReference>
<dbReference type="InterPro" id="IPR027417">
    <property type="entry name" value="P-loop_NTPase"/>
</dbReference>
<dbReference type="InterPro" id="IPR054712">
    <property type="entry name" value="Cas3-like_dom"/>
</dbReference>
<dbReference type="InterPro" id="IPR006483">
    <property type="entry name" value="CRISPR-assoc_Cas3_HD"/>
</dbReference>
<evidence type="ECO:0000256" key="4">
    <source>
        <dbReference type="ARBA" id="ARBA00022723"/>
    </source>
</evidence>
<evidence type="ECO:0000313" key="12">
    <source>
        <dbReference type="Proteomes" id="UP000035947"/>
    </source>
</evidence>
<dbReference type="EMBL" id="JXOD01000089">
    <property type="protein sequence ID" value="KMO17996.1"/>
    <property type="molecule type" value="Genomic_DNA"/>
</dbReference>
<dbReference type="Pfam" id="PF18019">
    <property type="entry name" value="Cas3_HD"/>
    <property type="match status" value="1"/>
</dbReference>
<organism evidence="11 12">
    <name type="scientific">Methylobacterium platani JCM 14648</name>
    <dbReference type="NCBI Taxonomy" id="1295136"/>
    <lineage>
        <taxon>Bacteria</taxon>
        <taxon>Pseudomonadati</taxon>
        <taxon>Pseudomonadota</taxon>
        <taxon>Alphaproteobacteria</taxon>
        <taxon>Hyphomicrobiales</taxon>
        <taxon>Methylobacteriaceae</taxon>
        <taxon>Methylobacterium</taxon>
    </lineage>
</organism>
<protein>
    <recommendedName>
        <fullName evidence="10">HD Cas3-type domain-containing protein</fullName>
    </recommendedName>
</protein>
<evidence type="ECO:0000256" key="5">
    <source>
        <dbReference type="ARBA" id="ARBA00022741"/>
    </source>
</evidence>
<reference evidence="11 12" key="1">
    <citation type="submission" date="2015-01" db="EMBL/GenBank/DDBJ databases">
        <title>Genome sequencing of Methylobacterium platani JCM14648 type strain.</title>
        <authorList>
            <person name="Chaudhry V."/>
            <person name="Patil P.B."/>
        </authorList>
    </citation>
    <scope>NUCLEOTIDE SEQUENCE [LARGE SCALE GENOMIC DNA]</scope>
    <source>
        <strain evidence="11 12">JCM 14648</strain>
    </source>
</reference>
<keyword evidence="8" id="KW-0067">ATP-binding</keyword>
<evidence type="ECO:0000256" key="9">
    <source>
        <dbReference type="ARBA" id="ARBA00023118"/>
    </source>
</evidence>
<dbReference type="Pfam" id="PF22590">
    <property type="entry name" value="Cas3-like_C_2"/>
    <property type="match status" value="1"/>
</dbReference>
<keyword evidence="12" id="KW-1185">Reference proteome</keyword>
<comment type="caution">
    <text evidence="11">The sequence shown here is derived from an EMBL/GenBank/DDBJ whole genome shotgun (WGS) entry which is preliminary data.</text>
</comment>